<reference evidence="1" key="1">
    <citation type="submission" date="2024-02" db="EMBL/GenBank/DDBJ databases">
        <title>Metagenome Assembled Genome of Zalaria obscura JY119.</title>
        <authorList>
            <person name="Vighnesh L."/>
            <person name="Jagadeeshwari U."/>
            <person name="Venkata Ramana C."/>
            <person name="Sasikala C."/>
        </authorList>
    </citation>
    <scope>NUCLEOTIDE SEQUENCE</scope>
    <source>
        <strain evidence="1">JY119</strain>
    </source>
</reference>
<dbReference type="EMBL" id="JAMKPW020000043">
    <property type="protein sequence ID" value="KAK8194160.1"/>
    <property type="molecule type" value="Genomic_DNA"/>
</dbReference>
<protein>
    <submittedName>
        <fullName evidence="1">Uncharacterized protein</fullName>
    </submittedName>
</protein>
<gene>
    <name evidence="1" type="ORF">M8818_007347</name>
</gene>
<dbReference type="Proteomes" id="UP001320706">
    <property type="component" value="Unassembled WGS sequence"/>
</dbReference>
<organism evidence="1 2">
    <name type="scientific">Zalaria obscura</name>
    <dbReference type="NCBI Taxonomy" id="2024903"/>
    <lineage>
        <taxon>Eukaryota</taxon>
        <taxon>Fungi</taxon>
        <taxon>Dikarya</taxon>
        <taxon>Ascomycota</taxon>
        <taxon>Pezizomycotina</taxon>
        <taxon>Dothideomycetes</taxon>
        <taxon>Dothideomycetidae</taxon>
        <taxon>Dothideales</taxon>
        <taxon>Zalariaceae</taxon>
        <taxon>Zalaria</taxon>
    </lineage>
</organism>
<comment type="caution">
    <text evidence="1">The sequence shown here is derived from an EMBL/GenBank/DDBJ whole genome shotgun (WGS) entry which is preliminary data.</text>
</comment>
<name>A0ACC3S5V5_9PEZI</name>
<sequence>MQSFRQYHKFRKAVEAQYGRNIDKASQLKRGSRPVPDSNASYASEISQEKDVEKGESDDSIDRRDLPAGVCPGDVHRPANQDEPAMKEEDEVMRHNQEEEPAHGPGPQPEQVERRDYDQREAVETPRREEVEEPVMEPHRETELRPTHSRRSGLSRLASARTAGSALGTVLTGVNIRKRTTNEGGAGDVFIVGFQGANDPLDPHNWSYALRIWVTMQVAAIGFVVGVASSIDSSAIPHAAVTFGVSEVVASLATGLYLIGFGVGALFAGPFSETLGRNAIYIATLTIYMIFIMAAGLAPNIGAWLAFRFLAGFFGSTPLTCAGGSLSDIWSPWERIYFFPVFANAAFLGPIIGPVIGGYIVTSPLLNNWRWTEWITLIISGAVLVSVVLTQPETFPPILLKWKAAHMRAITGDDRYRAEVEVRRESFFHRLGRALYRPFLLTATEPIIVLVALYLTVIYIVLFTFLDGYTYIFEEIHHTSEGVTGLCFLGIAIGLFGASALVPFIAKLAKKKMAEVHAAGKTRLPPEFRLWFAMLAGPSIPVSLFWMAWTSDSNISIWSPLAASVLFGYGILCIFISCYQYVIDSYEIYAASALASITLIRYVAAGGMTVVGIPFYQNMGVHYTLTILACLSIPLVPVPFVFYKYGHRIRARSRYAPKHE</sequence>
<keyword evidence="2" id="KW-1185">Reference proteome</keyword>
<accession>A0ACC3S5V5</accession>
<evidence type="ECO:0000313" key="2">
    <source>
        <dbReference type="Proteomes" id="UP001320706"/>
    </source>
</evidence>
<evidence type="ECO:0000313" key="1">
    <source>
        <dbReference type="EMBL" id="KAK8194160.1"/>
    </source>
</evidence>
<proteinExistence type="predicted"/>